<feature type="non-terminal residue" evidence="1">
    <location>
        <position position="1"/>
    </location>
</feature>
<evidence type="ECO:0000313" key="1">
    <source>
        <dbReference type="EMBL" id="CAG8764301.1"/>
    </source>
</evidence>
<name>A0A9N9J3P2_9GLOM</name>
<gene>
    <name evidence="1" type="ORF">FCALED_LOCUS17129</name>
</gene>
<evidence type="ECO:0000313" key="2">
    <source>
        <dbReference type="Proteomes" id="UP000789570"/>
    </source>
</evidence>
<keyword evidence="2" id="KW-1185">Reference proteome</keyword>
<dbReference type="EMBL" id="CAJVPQ010024186">
    <property type="protein sequence ID" value="CAG8764301.1"/>
    <property type="molecule type" value="Genomic_DNA"/>
</dbReference>
<proteinExistence type="predicted"/>
<reference evidence="1" key="1">
    <citation type="submission" date="2021-06" db="EMBL/GenBank/DDBJ databases">
        <authorList>
            <person name="Kallberg Y."/>
            <person name="Tangrot J."/>
            <person name="Rosling A."/>
        </authorList>
    </citation>
    <scope>NUCLEOTIDE SEQUENCE</scope>
    <source>
        <strain evidence="1">UK204</strain>
    </source>
</reference>
<protein>
    <submittedName>
        <fullName evidence="1">11351_t:CDS:1</fullName>
    </submittedName>
</protein>
<feature type="non-terminal residue" evidence="1">
    <location>
        <position position="46"/>
    </location>
</feature>
<sequence>EQEDLEISFEQYDYTCGSKLLSESHSLYNTVFVKDDLAEKPENLEQ</sequence>
<dbReference type="AlphaFoldDB" id="A0A9N9J3P2"/>
<organism evidence="1 2">
    <name type="scientific">Funneliformis caledonium</name>
    <dbReference type="NCBI Taxonomy" id="1117310"/>
    <lineage>
        <taxon>Eukaryota</taxon>
        <taxon>Fungi</taxon>
        <taxon>Fungi incertae sedis</taxon>
        <taxon>Mucoromycota</taxon>
        <taxon>Glomeromycotina</taxon>
        <taxon>Glomeromycetes</taxon>
        <taxon>Glomerales</taxon>
        <taxon>Glomeraceae</taxon>
        <taxon>Funneliformis</taxon>
    </lineage>
</organism>
<comment type="caution">
    <text evidence="1">The sequence shown here is derived from an EMBL/GenBank/DDBJ whole genome shotgun (WGS) entry which is preliminary data.</text>
</comment>
<accession>A0A9N9J3P2</accession>
<dbReference type="Proteomes" id="UP000789570">
    <property type="component" value="Unassembled WGS sequence"/>
</dbReference>